<reference evidence="9 10" key="1">
    <citation type="journal article" date="2019" name="mSystems">
        <title>Life at home and on the roam: Genomic adaptions reflect the dual lifestyle of an intracellular, facultative symbiont.</title>
        <authorList>
            <person name="Burgsdorf I."/>
        </authorList>
    </citation>
    <scope>NUCLEOTIDE SEQUENCE [LARGE SCALE GENOMIC DNA]</scope>
    <source>
        <strain evidence="9">277cV</strain>
    </source>
</reference>
<dbReference type="EMBL" id="SRMO01000059">
    <property type="protein sequence ID" value="TGG92674.1"/>
    <property type="molecule type" value="Genomic_DNA"/>
</dbReference>
<dbReference type="HAMAP" id="MF_01363">
    <property type="entry name" value="Ribosomal_bL21"/>
    <property type="match status" value="1"/>
</dbReference>
<dbReference type="Pfam" id="PF00829">
    <property type="entry name" value="Ribosomal_L21p"/>
    <property type="match status" value="1"/>
</dbReference>
<dbReference type="Proteomes" id="UP000317990">
    <property type="component" value="Unassembled WGS sequence"/>
</dbReference>
<keyword evidence="3 6" id="KW-0694">RNA-binding</keyword>
<evidence type="ECO:0000256" key="2">
    <source>
        <dbReference type="ARBA" id="ARBA00022730"/>
    </source>
</evidence>
<dbReference type="GO" id="GO:0019843">
    <property type="term" value="F:rRNA binding"/>
    <property type="evidence" value="ECO:0007669"/>
    <property type="project" value="UniProtKB-UniRule"/>
</dbReference>
<evidence type="ECO:0000256" key="3">
    <source>
        <dbReference type="ARBA" id="ARBA00022884"/>
    </source>
</evidence>
<keyword evidence="5 6" id="KW-0687">Ribonucleoprotein</keyword>
<proteinExistence type="inferred from homology"/>
<evidence type="ECO:0000256" key="8">
    <source>
        <dbReference type="SAM" id="MobiDB-lite"/>
    </source>
</evidence>
<evidence type="ECO:0000256" key="5">
    <source>
        <dbReference type="ARBA" id="ARBA00023274"/>
    </source>
</evidence>
<dbReference type="PANTHER" id="PTHR21349">
    <property type="entry name" value="50S RIBOSOMAL PROTEIN L21"/>
    <property type="match status" value="1"/>
</dbReference>
<dbReference type="InterPro" id="IPR018258">
    <property type="entry name" value="Ribosomal_bL21_CS"/>
</dbReference>
<dbReference type="PROSITE" id="PS01169">
    <property type="entry name" value="RIBOSOMAL_L21"/>
    <property type="match status" value="1"/>
</dbReference>
<dbReference type="GO" id="GO:0005840">
    <property type="term" value="C:ribosome"/>
    <property type="evidence" value="ECO:0007669"/>
    <property type="project" value="UniProtKB-KW"/>
</dbReference>
<dbReference type="GO" id="GO:1990904">
    <property type="term" value="C:ribonucleoprotein complex"/>
    <property type="evidence" value="ECO:0007669"/>
    <property type="project" value="UniProtKB-KW"/>
</dbReference>
<dbReference type="GO" id="GO:0006412">
    <property type="term" value="P:translation"/>
    <property type="evidence" value="ECO:0007669"/>
    <property type="project" value="UniProtKB-UniRule"/>
</dbReference>
<feature type="compositionally biased region" description="Polar residues" evidence="8">
    <location>
        <begin position="1"/>
        <end position="15"/>
    </location>
</feature>
<evidence type="ECO:0000256" key="6">
    <source>
        <dbReference type="HAMAP-Rule" id="MF_01363"/>
    </source>
</evidence>
<comment type="caution">
    <text evidence="9">The sequence shown here is derived from an EMBL/GenBank/DDBJ whole genome shotgun (WGS) entry which is preliminary data.</text>
</comment>
<comment type="function">
    <text evidence="6 7">This protein binds to 23S rRNA in the presence of protein L20.</text>
</comment>
<dbReference type="AlphaFoldDB" id="A0A524RNP4"/>
<keyword evidence="2 6" id="KW-0699">rRNA-binding</keyword>
<dbReference type="InterPro" id="IPR036164">
    <property type="entry name" value="bL21-like_sf"/>
</dbReference>
<evidence type="ECO:0000256" key="7">
    <source>
        <dbReference type="RuleBase" id="RU000562"/>
    </source>
</evidence>
<dbReference type="InterPro" id="IPR001787">
    <property type="entry name" value="Ribosomal_bL21"/>
</dbReference>
<dbReference type="NCBIfam" id="TIGR00061">
    <property type="entry name" value="L21"/>
    <property type="match status" value="1"/>
</dbReference>
<evidence type="ECO:0000256" key="4">
    <source>
        <dbReference type="ARBA" id="ARBA00022980"/>
    </source>
</evidence>
<dbReference type="GO" id="GO:0005737">
    <property type="term" value="C:cytoplasm"/>
    <property type="evidence" value="ECO:0007669"/>
    <property type="project" value="UniProtKB-ARBA"/>
</dbReference>
<sequence length="135" mass="14750">MSDTSTSSAETTHGNQVAGGAASASGPYAIVEVSGQQFWLEPGRYYDIDRLDLNEDATLAIENVLLVRSANGAEVGRPYVEAARVNLKVLAHRRGPKLIVYKMRRKKKTRSKNGHRQALTRVQVESITIAGQVIT</sequence>
<keyword evidence="4 6" id="KW-0689">Ribosomal protein</keyword>
<name>A0A524RNP4_9CHRO</name>
<feature type="region of interest" description="Disordered" evidence="8">
    <location>
        <begin position="1"/>
        <end position="22"/>
    </location>
</feature>
<evidence type="ECO:0000313" key="10">
    <source>
        <dbReference type="Proteomes" id="UP000317990"/>
    </source>
</evidence>
<dbReference type="PANTHER" id="PTHR21349:SF0">
    <property type="entry name" value="LARGE RIBOSOMAL SUBUNIT PROTEIN BL21M"/>
    <property type="match status" value="1"/>
</dbReference>
<organism evidence="9 10">
    <name type="scientific">Aphanocapsa feldmannii 277cV</name>
    <dbReference type="NCBI Taxonomy" id="2507553"/>
    <lineage>
        <taxon>Bacteria</taxon>
        <taxon>Bacillati</taxon>
        <taxon>Cyanobacteriota</taxon>
        <taxon>Cyanophyceae</taxon>
        <taxon>Oscillatoriophycideae</taxon>
        <taxon>Chroococcales</taxon>
        <taxon>Microcystaceae</taxon>
        <taxon>Aphanocapsa</taxon>
    </lineage>
</organism>
<comment type="similarity">
    <text evidence="1 6 7">Belongs to the bacterial ribosomal protein bL21 family.</text>
</comment>
<evidence type="ECO:0000256" key="1">
    <source>
        <dbReference type="ARBA" id="ARBA00008563"/>
    </source>
</evidence>
<gene>
    <name evidence="6 9" type="primary">rplU</name>
    <name evidence="6" type="synonym">rpl21</name>
    <name evidence="9" type="ORF">ERJ67_05610</name>
</gene>
<protein>
    <recommendedName>
        <fullName evidence="6">Large ribosomal subunit protein bL21</fullName>
    </recommendedName>
</protein>
<dbReference type="InterPro" id="IPR028909">
    <property type="entry name" value="bL21-like"/>
</dbReference>
<comment type="subunit">
    <text evidence="6">Part of the 50S ribosomal subunit. Contacts protein L20.</text>
</comment>
<evidence type="ECO:0000313" key="9">
    <source>
        <dbReference type="EMBL" id="TGG92674.1"/>
    </source>
</evidence>
<dbReference type="SUPFAM" id="SSF141091">
    <property type="entry name" value="L21p-like"/>
    <property type="match status" value="1"/>
</dbReference>
<dbReference type="GO" id="GO:0003735">
    <property type="term" value="F:structural constituent of ribosome"/>
    <property type="evidence" value="ECO:0007669"/>
    <property type="project" value="InterPro"/>
</dbReference>
<accession>A0A524RNP4</accession>